<feature type="transmembrane region" description="Helical" evidence="7">
    <location>
        <begin position="63"/>
        <end position="81"/>
    </location>
</feature>
<keyword evidence="3" id="KW-0547">Nucleotide-binding</keyword>
<dbReference type="Pfam" id="PF00664">
    <property type="entry name" value="ABC_membrane"/>
    <property type="match status" value="1"/>
</dbReference>
<feature type="transmembrane region" description="Helical" evidence="7">
    <location>
        <begin position="26"/>
        <end position="51"/>
    </location>
</feature>
<accession>A0ABT4Y5J8</accession>
<evidence type="ECO:0000313" key="11">
    <source>
        <dbReference type="Proteomes" id="UP001211689"/>
    </source>
</evidence>
<comment type="caution">
    <text evidence="10">The sequence shown here is derived from an EMBL/GenBank/DDBJ whole genome shotgun (WGS) entry which is preliminary data.</text>
</comment>
<feature type="domain" description="ABC transmembrane type-1" evidence="9">
    <location>
        <begin position="31"/>
        <end position="315"/>
    </location>
</feature>
<dbReference type="InterPro" id="IPR003593">
    <property type="entry name" value="AAA+_ATPase"/>
</dbReference>
<dbReference type="Gene3D" id="3.40.50.300">
    <property type="entry name" value="P-loop containing nucleotide triphosphate hydrolases"/>
    <property type="match status" value="1"/>
</dbReference>
<dbReference type="SMART" id="SM00382">
    <property type="entry name" value="AAA"/>
    <property type="match status" value="1"/>
</dbReference>
<proteinExistence type="predicted"/>
<dbReference type="InterPro" id="IPR011527">
    <property type="entry name" value="ABC1_TM_dom"/>
</dbReference>
<sequence length="566" mass="62848">MRLTANRLITPYAKALNIIKPRYHSFIANFFGVFIFILILSGFSSIVPLFLREAADLLSQPGAASFNVLICVAAYALAWTLSNAMDWMKSIATSYVMVRCDTAFYKALFECFLKIPPYRQQSLPKGEVLADFDRSMSSFGQINQTLFWVLTPMLIEFLFVFLILWKATSIVFSALFLIAMIALFSLAFWISLRTQDVHLRCFEATNNLTGFLVEKLDASHEVILNSAQKKESKKLNPFLDSYARAVFSANTKMAILLSMQVVAIGLALLTFSLSSSYLTMHGSFSVGDFVMIVSYVVQLTAPFAVVASSLIGLKRDYLALDEGLKYFELVESEPNRNQEIAEHQPIFEVSNHLTNQGKVLTFKIESGKTYAICGPSGCGKTTLINAMLGINTSNPGSIYFRGMEVSNLSSTVIADQVSVVSQQPFVFIGTLRENLLYGTEESSSDDELLCLLDILGLDLKSEQDFDSLDSIVGGENRPLSGGEKQRLAIARALLRKKPVMVLDEPTSALDMETEFRVINLLKDRVDTLIVITHRETTKAMADELISFQSLAVKDNEVPYTNISAQG</sequence>
<reference evidence="10 11" key="1">
    <citation type="submission" date="2022-07" db="EMBL/GenBank/DDBJ databases">
        <title>Genome Analysis of Selected Gammaproteobacteria from Nigerian Food snails.</title>
        <authorList>
            <person name="Okafor A.C."/>
        </authorList>
    </citation>
    <scope>NUCLEOTIDE SEQUENCE [LARGE SCALE GENOMIC DNA]</scope>
    <source>
        <strain evidence="10 11">Awg 2</strain>
    </source>
</reference>
<dbReference type="InterPro" id="IPR017871">
    <property type="entry name" value="ABC_transporter-like_CS"/>
</dbReference>
<dbReference type="InterPro" id="IPR039421">
    <property type="entry name" value="Type_1_exporter"/>
</dbReference>
<comment type="subcellular location">
    <subcellularLocation>
        <location evidence="1">Cell membrane</location>
        <topology evidence="1">Multi-pass membrane protein</topology>
    </subcellularLocation>
</comment>
<dbReference type="PROSITE" id="PS50893">
    <property type="entry name" value="ABC_TRANSPORTER_2"/>
    <property type="match status" value="1"/>
</dbReference>
<name>A0ABT4Y5J8_METRE</name>
<dbReference type="PANTHER" id="PTHR24221:SF654">
    <property type="entry name" value="ATP-BINDING CASSETTE SUB-FAMILY B MEMBER 6"/>
    <property type="match status" value="1"/>
</dbReference>
<feature type="transmembrane region" description="Helical" evidence="7">
    <location>
        <begin position="254"/>
        <end position="277"/>
    </location>
</feature>
<organism evidence="10 11">
    <name type="scientific">Metapseudomonas resinovorans</name>
    <name type="common">Pseudomonas resinovorans</name>
    <dbReference type="NCBI Taxonomy" id="53412"/>
    <lineage>
        <taxon>Bacteria</taxon>
        <taxon>Pseudomonadati</taxon>
        <taxon>Pseudomonadota</taxon>
        <taxon>Gammaproteobacteria</taxon>
        <taxon>Pseudomonadales</taxon>
        <taxon>Pseudomonadaceae</taxon>
        <taxon>Metapseudomonas</taxon>
    </lineage>
</organism>
<dbReference type="CDD" id="cd03228">
    <property type="entry name" value="ABCC_MRP_Like"/>
    <property type="match status" value="1"/>
</dbReference>
<dbReference type="Proteomes" id="UP001211689">
    <property type="component" value="Unassembled WGS sequence"/>
</dbReference>
<dbReference type="Gene3D" id="1.20.1560.10">
    <property type="entry name" value="ABC transporter type 1, transmembrane domain"/>
    <property type="match status" value="1"/>
</dbReference>
<keyword evidence="4 10" id="KW-0067">ATP-binding</keyword>
<evidence type="ECO:0000256" key="4">
    <source>
        <dbReference type="ARBA" id="ARBA00022840"/>
    </source>
</evidence>
<evidence type="ECO:0000256" key="6">
    <source>
        <dbReference type="ARBA" id="ARBA00023136"/>
    </source>
</evidence>
<evidence type="ECO:0000256" key="1">
    <source>
        <dbReference type="ARBA" id="ARBA00004651"/>
    </source>
</evidence>
<gene>
    <name evidence="10" type="ORF">NNO07_13750</name>
</gene>
<keyword evidence="11" id="KW-1185">Reference proteome</keyword>
<dbReference type="InterPro" id="IPR036640">
    <property type="entry name" value="ABC1_TM_sf"/>
</dbReference>
<dbReference type="SUPFAM" id="SSF52540">
    <property type="entry name" value="P-loop containing nucleoside triphosphate hydrolases"/>
    <property type="match status" value="1"/>
</dbReference>
<dbReference type="InterPro" id="IPR027417">
    <property type="entry name" value="P-loop_NTPase"/>
</dbReference>
<dbReference type="PROSITE" id="PS00211">
    <property type="entry name" value="ABC_TRANSPORTER_1"/>
    <property type="match status" value="1"/>
</dbReference>
<evidence type="ECO:0000256" key="2">
    <source>
        <dbReference type="ARBA" id="ARBA00022692"/>
    </source>
</evidence>
<dbReference type="InterPro" id="IPR003439">
    <property type="entry name" value="ABC_transporter-like_ATP-bd"/>
</dbReference>
<evidence type="ECO:0000259" key="8">
    <source>
        <dbReference type="PROSITE" id="PS50893"/>
    </source>
</evidence>
<dbReference type="EMBL" id="JANEWF010000013">
    <property type="protein sequence ID" value="MDA8484137.1"/>
    <property type="molecule type" value="Genomic_DNA"/>
</dbReference>
<dbReference type="SUPFAM" id="SSF90123">
    <property type="entry name" value="ABC transporter transmembrane region"/>
    <property type="match status" value="1"/>
</dbReference>
<keyword evidence="5 7" id="KW-1133">Transmembrane helix</keyword>
<feature type="domain" description="ABC transporter" evidence="8">
    <location>
        <begin position="341"/>
        <end position="566"/>
    </location>
</feature>
<dbReference type="RefSeq" id="WP_271471085.1">
    <property type="nucleotide sequence ID" value="NZ_JANEWF010000013.1"/>
</dbReference>
<evidence type="ECO:0000256" key="7">
    <source>
        <dbReference type="SAM" id="Phobius"/>
    </source>
</evidence>
<dbReference type="Pfam" id="PF00005">
    <property type="entry name" value="ABC_tran"/>
    <property type="match status" value="1"/>
</dbReference>
<keyword evidence="2 7" id="KW-0812">Transmembrane</keyword>
<evidence type="ECO:0000256" key="5">
    <source>
        <dbReference type="ARBA" id="ARBA00022989"/>
    </source>
</evidence>
<keyword evidence="6 7" id="KW-0472">Membrane</keyword>
<evidence type="ECO:0000313" key="10">
    <source>
        <dbReference type="EMBL" id="MDA8484137.1"/>
    </source>
</evidence>
<evidence type="ECO:0000256" key="3">
    <source>
        <dbReference type="ARBA" id="ARBA00022741"/>
    </source>
</evidence>
<dbReference type="PANTHER" id="PTHR24221">
    <property type="entry name" value="ATP-BINDING CASSETTE SUB-FAMILY B"/>
    <property type="match status" value="1"/>
</dbReference>
<feature type="transmembrane region" description="Helical" evidence="7">
    <location>
        <begin position="170"/>
        <end position="190"/>
    </location>
</feature>
<feature type="transmembrane region" description="Helical" evidence="7">
    <location>
        <begin position="145"/>
        <end position="164"/>
    </location>
</feature>
<dbReference type="GO" id="GO:0005524">
    <property type="term" value="F:ATP binding"/>
    <property type="evidence" value="ECO:0007669"/>
    <property type="project" value="UniProtKB-KW"/>
</dbReference>
<dbReference type="PROSITE" id="PS50929">
    <property type="entry name" value="ABC_TM1F"/>
    <property type="match status" value="1"/>
</dbReference>
<feature type="transmembrane region" description="Helical" evidence="7">
    <location>
        <begin position="289"/>
        <end position="313"/>
    </location>
</feature>
<evidence type="ECO:0000259" key="9">
    <source>
        <dbReference type="PROSITE" id="PS50929"/>
    </source>
</evidence>
<protein>
    <submittedName>
        <fullName evidence="10">ABC transporter ATP-binding protein/permease</fullName>
    </submittedName>
</protein>